<protein>
    <submittedName>
        <fullName evidence="5">23S rRNA (Guanosine(2251)-2'-O)-methyltransferase RlmB</fullName>
    </submittedName>
</protein>
<dbReference type="InterPro" id="IPR029064">
    <property type="entry name" value="Ribosomal_eL30-like_sf"/>
</dbReference>
<dbReference type="Pfam" id="PF00588">
    <property type="entry name" value="SpoU_methylase"/>
    <property type="match status" value="1"/>
</dbReference>
<evidence type="ECO:0000313" key="5">
    <source>
        <dbReference type="EMBL" id="MEM5501485.1"/>
    </source>
</evidence>
<feature type="compositionally biased region" description="Basic and acidic residues" evidence="3">
    <location>
        <begin position="1"/>
        <end position="15"/>
    </location>
</feature>
<name>A0ABU9T6L0_9HYPH</name>
<dbReference type="Gene3D" id="3.40.1280.10">
    <property type="match status" value="1"/>
</dbReference>
<feature type="region of interest" description="Disordered" evidence="3">
    <location>
        <begin position="1"/>
        <end position="46"/>
    </location>
</feature>
<accession>A0ABU9T6L0</accession>
<sequence length="285" mass="30976">MTDSKNTKTPRDTHYAKLRRQFRDKKAGVDPNDPKTFRPRPHQDAGRVPEGRIYLYGLHTVRAALDNEQRNIHTMYATDNALIRLDVESPSDLPFPVEIVTPKVLDAKVGSDAVHQGVVLEADPLAPKHLNDLERSDLILVLDQVTDPHNVGAIMRSAVALNAGALITTSRHSPQESGTLAKSASGALEMIPHIEVRNLANALGELNKMGFQTVGLDSEGPNILEESLQSKKLAIVLGAEGKGLRQKTRETVSTLARLDMPGAIKSLNVSNAAALALYVARSKLK</sequence>
<dbReference type="Gene3D" id="3.30.1330.30">
    <property type="match status" value="1"/>
</dbReference>
<evidence type="ECO:0000313" key="6">
    <source>
        <dbReference type="Proteomes" id="UP001477870"/>
    </source>
</evidence>
<dbReference type="InterPro" id="IPR029028">
    <property type="entry name" value="Alpha/beta_knot_MTases"/>
</dbReference>
<dbReference type="PANTHER" id="PTHR46429:SF1">
    <property type="entry name" value="23S RRNA (GUANOSINE-2'-O-)-METHYLTRANSFERASE RLMB"/>
    <property type="match status" value="1"/>
</dbReference>
<feature type="compositionally biased region" description="Basic and acidic residues" evidence="3">
    <location>
        <begin position="24"/>
        <end position="46"/>
    </location>
</feature>
<evidence type="ECO:0000256" key="3">
    <source>
        <dbReference type="SAM" id="MobiDB-lite"/>
    </source>
</evidence>
<dbReference type="InterPro" id="IPR001537">
    <property type="entry name" value="SpoU_MeTrfase"/>
</dbReference>
<evidence type="ECO:0000256" key="2">
    <source>
        <dbReference type="ARBA" id="ARBA00022679"/>
    </source>
</evidence>
<evidence type="ECO:0000259" key="4">
    <source>
        <dbReference type="SMART" id="SM00967"/>
    </source>
</evidence>
<dbReference type="SMART" id="SM00967">
    <property type="entry name" value="SpoU_sub_bind"/>
    <property type="match status" value="1"/>
</dbReference>
<gene>
    <name evidence="5" type="primary">rlmB</name>
    <name evidence="5" type="ORF">WNY59_07775</name>
</gene>
<organism evidence="5 6">
    <name type="scientific">Ahrensia kielensis</name>
    <dbReference type="NCBI Taxonomy" id="76980"/>
    <lineage>
        <taxon>Bacteria</taxon>
        <taxon>Pseudomonadati</taxon>
        <taxon>Pseudomonadota</taxon>
        <taxon>Alphaproteobacteria</taxon>
        <taxon>Hyphomicrobiales</taxon>
        <taxon>Ahrensiaceae</taxon>
        <taxon>Ahrensia</taxon>
    </lineage>
</organism>
<dbReference type="InterPro" id="IPR013123">
    <property type="entry name" value="SpoU_subst-bd"/>
</dbReference>
<proteinExistence type="predicted"/>
<feature type="domain" description="RNA 2-O ribose methyltransferase substrate binding" evidence="4">
    <location>
        <begin position="54"/>
        <end position="128"/>
    </location>
</feature>
<dbReference type="SUPFAM" id="SSF55315">
    <property type="entry name" value="L30e-like"/>
    <property type="match status" value="1"/>
</dbReference>
<dbReference type="Proteomes" id="UP001477870">
    <property type="component" value="Unassembled WGS sequence"/>
</dbReference>
<dbReference type="EMBL" id="JBBMQO010000003">
    <property type="protein sequence ID" value="MEM5501485.1"/>
    <property type="molecule type" value="Genomic_DNA"/>
</dbReference>
<dbReference type="RefSeq" id="WP_342847974.1">
    <property type="nucleotide sequence ID" value="NZ_JBBMQO010000003.1"/>
</dbReference>
<dbReference type="InterPro" id="IPR004441">
    <property type="entry name" value="rRNA_MeTrfase_TrmH"/>
</dbReference>
<evidence type="ECO:0000256" key="1">
    <source>
        <dbReference type="ARBA" id="ARBA00022603"/>
    </source>
</evidence>
<comment type="caution">
    <text evidence="5">The sequence shown here is derived from an EMBL/GenBank/DDBJ whole genome shotgun (WGS) entry which is preliminary data.</text>
</comment>
<keyword evidence="6" id="KW-1185">Reference proteome</keyword>
<keyword evidence="1" id="KW-0489">Methyltransferase</keyword>
<dbReference type="CDD" id="cd18103">
    <property type="entry name" value="SpoU-like_RlmB"/>
    <property type="match status" value="1"/>
</dbReference>
<keyword evidence="2" id="KW-0808">Transferase</keyword>
<reference evidence="5 6" key="1">
    <citation type="submission" date="2024-03" db="EMBL/GenBank/DDBJ databases">
        <title>Community enrichment and isolation of bacterial strains for fucoidan degradation.</title>
        <authorList>
            <person name="Sichert A."/>
        </authorList>
    </citation>
    <scope>NUCLEOTIDE SEQUENCE [LARGE SCALE GENOMIC DNA]</scope>
    <source>
        <strain evidence="5 6">AS62</strain>
    </source>
</reference>
<dbReference type="PANTHER" id="PTHR46429">
    <property type="entry name" value="23S RRNA (GUANOSINE-2'-O-)-METHYLTRANSFERASE RLMB"/>
    <property type="match status" value="1"/>
</dbReference>
<dbReference type="SUPFAM" id="SSF75217">
    <property type="entry name" value="alpha/beta knot"/>
    <property type="match status" value="1"/>
</dbReference>
<dbReference type="InterPro" id="IPR029026">
    <property type="entry name" value="tRNA_m1G_MTases_N"/>
</dbReference>
<dbReference type="NCBIfam" id="TIGR00186">
    <property type="entry name" value="rRNA_methyl_3"/>
    <property type="match status" value="1"/>
</dbReference>
<dbReference type="Pfam" id="PF08032">
    <property type="entry name" value="SpoU_sub_bind"/>
    <property type="match status" value="1"/>
</dbReference>